<keyword evidence="4" id="KW-0808">Transferase</keyword>
<dbReference type="PROSITE" id="PS50011">
    <property type="entry name" value="PROTEIN_KINASE_DOM"/>
    <property type="match status" value="1"/>
</dbReference>
<organism evidence="4 5">
    <name type="scientific">Folsomia candida</name>
    <name type="common">Springtail</name>
    <dbReference type="NCBI Taxonomy" id="158441"/>
    <lineage>
        <taxon>Eukaryota</taxon>
        <taxon>Metazoa</taxon>
        <taxon>Ecdysozoa</taxon>
        <taxon>Arthropoda</taxon>
        <taxon>Hexapoda</taxon>
        <taxon>Collembola</taxon>
        <taxon>Entomobryomorpha</taxon>
        <taxon>Isotomoidea</taxon>
        <taxon>Isotomidae</taxon>
        <taxon>Proisotominae</taxon>
        <taxon>Folsomia</taxon>
    </lineage>
</organism>
<sequence length="498" mass="56765">MNTDRKRRKDRDLQDLPEKAKRFLEKYPGIVAACRTLHLKESRESSVSCSTGEDHVIYFQPFMEEAMILEGKVEILTTHWAQAFLQFPLSKIAEVLCCAIFSRVDLIQRDKVDRVDQLPSIKRVAILRAAKWMLTKNQNPWSYEPTEWPNKEETVIIESTFQTFKSVYHEDQYVSLPTILKVDRSNAISSESSNSKVQQGSVTMVTETNDSPTVNPFDPSSVDDAMEKTFRQLDYSKTFTRIIQLDKLGLIPSLGNYAQTVQALTKLTIPHNTDYFVDAVQFSAKRWKAAKLCGTSIEKCAVKLFGKYWRLHCLNSGGQLFNFEDVCPVKRLAIYRAAKFLTVHTTDLNVTFDSAIPEHNIFPTEQEIHQISTTITQTYSGREAMLDHSSIKDVYPNSEKTWKPSGHLIPQRMIGKGSFGSVWAAEGQDKQMFAIKVITQFKEPLICQIKQDTLINNISTYSNPNVVRYYEFWTEPGEKSMPGDEATSALLYMQGLVA</sequence>
<dbReference type="GO" id="GO:0004672">
    <property type="term" value="F:protein kinase activity"/>
    <property type="evidence" value="ECO:0007669"/>
    <property type="project" value="InterPro"/>
</dbReference>
<dbReference type="InterPro" id="IPR011009">
    <property type="entry name" value="Kinase-like_dom_sf"/>
</dbReference>
<feature type="region of interest" description="Disordered" evidence="2">
    <location>
        <begin position="190"/>
        <end position="220"/>
    </location>
</feature>
<protein>
    <submittedName>
        <fullName evidence="4">MAP kinase kinase kinase win1</fullName>
    </submittedName>
</protein>
<dbReference type="EMBL" id="LNIX01000011">
    <property type="protein sequence ID" value="OXA48433.1"/>
    <property type="molecule type" value="Genomic_DNA"/>
</dbReference>
<dbReference type="Proteomes" id="UP000198287">
    <property type="component" value="Unassembled WGS sequence"/>
</dbReference>
<dbReference type="PROSITE" id="PS00107">
    <property type="entry name" value="PROTEIN_KINASE_ATP"/>
    <property type="match status" value="1"/>
</dbReference>
<dbReference type="InterPro" id="IPR000719">
    <property type="entry name" value="Prot_kinase_dom"/>
</dbReference>
<evidence type="ECO:0000256" key="1">
    <source>
        <dbReference type="PROSITE-ProRule" id="PRU10141"/>
    </source>
</evidence>
<dbReference type="SUPFAM" id="SSF56112">
    <property type="entry name" value="Protein kinase-like (PK-like)"/>
    <property type="match status" value="1"/>
</dbReference>
<keyword evidence="1" id="KW-0547">Nucleotide-binding</keyword>
<dbReference type="Gene3D" id="3.30.200.20">
    <property type="entry name" value="Phosphorylase Kinase, domain 1"/>
    <property type="match status" value="1"/>
</dbReference>
<proteinExistence type="predicted"/>
<gene>
    <name evidence="4" type="ORF">Fcan01_16607</name>
</gene>
<evidence type="ECO:0000259" key="3">
    <source>
        <dbReference type="PROSITE" id="PS50011"/>
    </source>
</evidence>
<feature type="binding site" evidence="1">
    <location>
        <position position="436"/>
    </location>
    <ligand>
        <name>ATP</name>
        <dbReference type="ChEBI" id="CHEBI:30616"/>
    </ligand>
</feature>
<evidence type="ECO:0000313" key="5">
    <source>
        <dbReference type="Proteomes" id="UP000198287"/>
    </source>
</evidence>
<evidence type="ECO:0000313" key="4">
    <source>
        <dbReference type="EMBL" id="OXA48433.1"/>
    </source>
</evidence>
<reference evidence="4 5" key="1">
    <citation type="submission" date="2015-12" db="EMBL/GenBank/DDBJ databases">
        <title>The genome of Folsomia candida.</title>
        <authorList>
            <person name="Faddeeva A."/>
            <person name="Derks M.F."/>
            <person name="Anvar Y."/>
            <person name="Smit S."/>
            <person name="Van Straalen N."/>
            <person name="Roelofs D."/>
        </authorList>
    </citation>
    <scope>NUCLEOTIDE SEQUENCE [LARGE SCALE GENOMIC DNA]</scope>
    <source>
        <strain evidence="4 5">VU population</strain>
        <tissue evidence="4">Whole body</tissue>
    </source>
</reference>
<keyword evidence="1" id="KW-0067">ATP-binding</keyword>
<dbReference type="GO" id="GO:0005524">
    <property type="term" value="F:ATP binding"/>
    <property type="evidence" value="ECO:0007669"/>
    <property type="project" value="UniProtKB-UniRule"/>
</dbReference>
<feature type="compositionally biased region" description="Polar residues" evidence="2">
    <location>
        <begin position="196"/>
        <end position="214"/>
    </location>
</feature>
<feature type="domain" description="Protein kinase" evidence="3">
    <location>
        <begin position="408"/>
        <end position="498"/>
    </location>
</feature>
<comment type="caution">
    <text evidence="4">The sequence shown here is derived from an EMBL/GenBank/DDBJ whole genome shotgun (WGS) entry which is preliminary data.</text>
</comment>
<evidence type="ECO:0000256" key="2">
    <source>
        <dbReference type="SAM" id="MobiDB-lite"/>
    </source>
</evidence>
<dbReference type="InterPro" id="IPR017441">
    <property type="entry name" value="Protein_kinase_ATP_BS"/>
</dbReference>
<keyword evidence="4" id="KW-0418">Kinase</keyword>
<accession>A0A226DT95</accession>
<keyword evidence="5" id="KW-1185">Reference proteome</keyword>
<name>A0A226DT95_FOLCA</name>
<dbReference type="AlphaFoldDB" id="A0A226DT95"/>